<name>A0A310SEL0_9HYME</name>
<dbReference type="PANTHER" id="PTHR45625:SF6">
    <property type="entry name" value="SPLICEOSOME-ASSOCIATED PROTEIN CWC27 HOMOLOG"/>
    <property type="match status" value="1"/>
</dbReference>
<keyword evidence="9" id="KW-1185">Reference proteome</keyword>
<reference evidence="8 9" key="1">
    <citation type="submission" date="2015-07" db="EMBL/GenBank/DDBJ databases">
        <title>The genome of Eufriesea mexicana.</title>
        <authorList>
            <person name="Pan H."/>
            <person name="Kapheim K."/>
        </authorList>
    </citation>
    <scope>NUCLEOTIDE SEQUENCE [LARGE SCALE GENOMIC DNA]</scope>
    <source>
        <strain evidence="8">0111107269</strain>
        <tissue evidence="8">Whole body</tissue>
    </source>
</reference>
<evidence type="ECO:0000256" key="5">
    <source>
        <dbReference type="ARBA" id="ARBA00042090"/>
    </source>
</evidence>
<dbReference type="GO" id="GO:0071013">
    <property type="term" value="C:catalytic step 2 spliceosome"/>
    <property type="evidence" value="ECO:0007669"/>
    <property type="project" value="TreeGrafter"/>
</dbReference>
<dbReference type="EMBL" id="KQ769940">
    <property type="protein sequence ID" value="OAD52725.1"/>
    <property type="molecule type" value="Genomic_DNA"/>
</dbReference>
<evidence type="ECO:0000256" key="1">
    <source>
        <dbReference type="ARBA" id="ARBA00004123"/>
    </source>
</evidence>
<feature type="domain" description="PPIase cyclophilin-type" evidence="7">
    <location>
        <begin position="88"/>
        <end position="178"/>
    </location>
</feature>
<evidence type="ECO:0000256" key="2">
    <source>
        <dbReference type="ARBA" id="ARBA00007365"/>
    </source>
</evidence>
<protein>
    <recommendedName>
        <fullName evidence="4">Spliceosome-associated protein CWC27 homolog</fullName>
    </recommendedName>
    <alternativeName>
        <fullName evidence="5">Probable inactive peptidyl-prolyl cis-trans isomerase CWC27 homolog</fullName>
    </alternativeName>
</protein>
<dbReference type="SUPFAM" id="SSF50891">
    <property type="entry name" value="Cyclophilin-like"/>
    <property type="match status" value="1"/>
</dbReference>
<dbReference type="PROSITE" id="PS50072">
    <property type="entry name" value="CSA_PPIASE_2"/>
    <property type="match status" value="1"/>
</dbReference>
<comment type="similarity">
    <text evidence="2">Belongs to the cyclophilin-type PPIase family.</text>
</comment>
<keyword evidence="8" id="KW-0413">Isomerase</keyword>
<evidence type="ECO:0000256" key="4">
    <source>
        <dbReference type="ARBA" id="ARBA00040027"/>
    </source>
</evidence>
<accession>A0A310SEL0</accession>
<comment type="subcellular location">
    <subcellularLocation>
        <location evidence="1">Nucleus</location>
    </subcellularLocation>
</comment>
<evidence type="ECO:0000313" key="8">
    <source>
        <dbReference type="EMBL" id="OAD52725.1"/>
    </source>
</evidence>
<evidence type="ECO:0000259" key="7">
    <source>
        <dbReference type="PROSITE" id="PS50072"/>
    </source>
</evidence>
<dbReference type="InterPro" id="IPR044666">
    <property type="entry name" value="Cyclophilin_A-like"/>
</dbReference>
<proteinExistence type="inferred from homology"/>
<evidence type="ECO:0000256" key="3">
    <source>
        <dbReference type="ARBA" id="ARBA00023242"/>
    </source>
</evidence>
<gene>
    <name evidence="8" type="ORF">WN48_00301</name>
</gene>
<dbReference type="Pfam" id="PF00160">
    <property type="entry name" value="Pro_isomerase"/>
    <property type="match status" value="1"/>
</dbReference>
<dbReference type="Gene3D" id="2.40.100.10">
    <property type="entry name" value="Cyclophilin-like"/>
    <property type="match status" value="1"/>
</dbReference>
<dbReference type="OrthoDB" id="442970at2759"/>
<sequence>MGKELQENAGSIVVSMKVCLHPAKELNGHVQQDKNIGLMEYHQRRVTRLAGLITYRIDILDGEMKIEKKKKVGAKLYKEKGKVQVKADDFRTRLRSCGRGLIAGGYAGEDDNGFQFFFTLGSTSELQNKHTIFGKVTGETIYNMLKLEKAPVDENDRLLYPPRLLKSIILNKPFSVIISRTIVQKSEEVKDSSKTKTAVVNAMKERVKNKLVDAKKKPKIVENYKIDYAEDDKDIMENE</sequence>
<comment type="subunit">
    <text evidence="6">Part of the activated spliceosome B/catalytic step 1 spliceosome, one of the forms of the spliceosome which has a well-formed active site but still cannot catalyze the branching reaction and is composed at least of 52 proteins, the U2, U5 and U6 snRNAs and the pre-mRNA. Recruited during early steps of activated spliceosome B maturation, it is probably one of the first proteins released from this complex as he matures to the spliceosome C complex. Component of the minor spliceosome, which splices U12-type introns.</text>
</comment>
<evidence type="ECO:0000313" key="9">
    <source>
        <dbReference type="Proteomes" id="UP000250275"/>
    </source>
</evidence>
<organism evidence="8 9">
    <name type="scientific">Eufriesea mexicana</name>
    <dbReference type="NCBI Taxonomy" id="516756"/>
    <lineage>
        <taxon>Eukaryota</taxon>
        <taxon>Metazoa</taxon>
        <taxon>Ecdysozoa</taxon>
        <taxon>Arthropoda</taxon>
        <taxon>Hexapoda</taxon>
        <taxon>Insecta</taxon>
        <taxon>Pterygota</taxon>
        <taxon>Neoptera</taxon>
        <taxon>Endopterygota</taxon>
        <taxon>Hymenoptera</taxon>
        <taxon>Apocrita</taxon>
        <taxon>Aculeata</taxon>
        <taxon>Apoidea</taxon>
        <taxon>Anthophila</taxon>
        <taxon>Apidae</taxon>
        <taxon>Eufriesea</taxon>
    </lineage>
</organism>
<dbReference type="PANTHER" id="PTHR45625">
    <property type="entry name" value="PEPTIDYL-PROLYL CIS-TRANS ISOMERASE-RELATED"/>
    <property type="match status" value="1"/>
</dbReference>
<dbReference type="Proteomes" id="UP000250275">
    <property type="component" value="Unassembled WGS sequence"/>
</dbReference>
<evidence type="ECO:0000256" key="6">
    <source>
        <dbReference type="ARBA" id="ARBA00046368"/>
    </source>
</evidence>
<dbReference type="AlphaFoldDB" id="A0A310SEL0"/>
<keyword evidence="3" id="KW-0539">Nucleus</keyword>
<dbReference type="GO" id="GO:0003755">
    <property type="term" value="F:peptidyl-prolyl cis-trans isomerase activity"/>
    <property type="evidence" value="ECO:0007669"/>
    <property type="project" value="InterPro"/>
</dbReference>
<dbReference type="InterPro" id="IPR002130">
    <property type="entry name" value="Cyclophilin-type_PPIase_dom"/>
</dbReference>
<dbReference type="InterPro" id="IPR029000">
    <property type="entry name" value="Cyclophilin-like_dom_sf"/>
</dbReference>